<gene>
    <name evidence="2" type="ORF">NG42_06055</name>
    <name evidence="1" type="ORF">NG43_20950</name>
</gene>
<evidence type="ECO:0000313" key="2">
    <source>
        <dbReference type="EMBL" id="KOC91396.1"/>
    </source>
</evidence>
<evidence type="ECO:0000313" key="1">
    <source>
        <dbReference type="EMBL" id="KOC88034.1"/>
    </source>
</evidence>
<dbReference type="EMBL" id="JRXF01000054">
    <property type="protein sequence ID" value="KOC88034.1"/>
    <property type="molecule type" value="Genomic_DNA"/>
</dbReference>
<accession>A0A0L7T880</accession>
<dbReference type="AlphaFoldDB" id="A0A0L7T880"/>
<name>A0A0L7T880_9GAMM</name>
<organism evidence="2 4">
    <name type="scientific">Winslowiella iniecta</name>
    <dbReference type="NCBI Taxonomy" id="1560201"/>
    <lineage>
        <taxon>Bacteria</taxon>
        <taxon>Pseudomonadati</taxon>
        <taxon>Pseudomonadota</taxon>
        <taxon>Gammaproteobacteria</taxon>
        <taxon>Enterobacterales</taxon>
        <taxon>Erwiniaceae</taxon>
        <taxon>Winslowiella</taxon>
    </lineage>
</organism>
<dbReference type="OrthoDB" id="6637976at2"/>
<evidence type="ECO:0000313" key="3">
    <source>
        <dbReference type="Proteomes" id="UP000036851"/>
    </source>
</evidence>
<reference evidence="3 4" key="1">
    <citation type="journal article" date="2015" name="Int. J. Syst. Evol. Microbiol.">
        <title>Erwinia iniecta sp. nov., isolated from Russian wheat aphids (Diuraphis noxia).</title>
        <authorList>
            <person name="Campillo T."/>
            <person name="Luna E."/>
            <person name="Portier P."/>
            <person name="Fischer-Le Saux M."/>
            <person name="Lapitan N."/>
            <person name="Tisserat N.A."/>
            <person name="Leach J.E."/>
        </authorList>
    </citation>
    <scope>NUCLEOTIDE SEQUENCE [LARGE SCALE GENOMIC DNA]</scope>
    <source>
        <strain evidence="2 4">B120</strain>
        <strain evidence="1 3">B149</strain>
    </source>
</reference>
<dbReference type="PATRIC" id="fig|1560201.3.peg.1291"/>
<proteinExistence type="predicted"/>
<dbReference type="Proteomes" id="UP000037088">
    <property type="component" value="Unassembled WGS sequence"/>
</dbReference>
<keyword evidence="4" id="KW-1185">Reference proteome</keyword>
<dbReference type="Proteomes" id="UP000036851">
    <property type="component" value="Unassembled WGS sequence"/>
</dbReference>
<dbReference type="EMBL" id="JRXE01000006">
    <property type="protein sequence ID" value="KOC91396.1"/>
    <property type="molecule type" value="Genomic_DNA"/>
</dbReference>
<comment type="caution">
    <text evidence="2">The sequence shown here is derived from an EMBL/GenBank/DDBJ whole genome shotgun (WGS) entry which is preliminary data.</text>
</comment>
<dbReference type="RefSeq" id="WP_052898370.1">
    <property type="nucleotide sequence ID" value="NZ_JRXE01000006.1"/>
</dbReference>
<protein>
    <submittedName>
        <fullName evidence="2">Uncharacterized protein</fullName>
    </submittedName>
</protein>
<evidence type="ECO:0000313" key="4">
    <source>
        <dbReference type="Proteomes" id="UP000037088"/>
    </source>
</evidence>
<dbReference type="STRING" id="1560201.NG42_06055"/>
<sequence>MLMYEEDYSPQDVIAYRDDPVFSHKSHMFATLAVDTVPGTLMTSEGEAYTSGSDVLIALDSHKAGANVPVIVVDRGCVLKRNGLRAASPAALAAAITVIETDGKNRVSVSE</sequence>